<feature type="domain" description="PPM-type phosphatase" evidence="2">
    <location>
        <begin position="33"/>
        <end position="255"/>
    </location>
</feature>
<dbReference type="PANTHER" id="PTHR43156">
    <property type="entry name" value="STAGE II SPORULATION PROTEIN E-RELATED"/>
    <property type="match status" value="1"/>
</dbReference>
<dbReference type="OrthoDB" id="9811749at2"/>
<evidence type="ECO:0000256" key="1">
    <source>
        <dbReference type="ARBA" id="ARBA00022801"/>
    </source>
</evidence>
<evidence type="ECO:0000259" key="2">
    <source>
        <dbReference type="PROSITE" id="PS51746"/>
    </source>
</evidence>
<dbReference type="InterPro" id="IPR036457">
    <property type="entry name" value="PPM-type-like_dom_sf"/>
</dbReference>
<dbReference type="AlphaFoldDB" id="A0A432MNA4"/>
<accession>A0A432MNA4</accession>
<dbReference type="InterPro" id="IPR001932">
    <property type="entry name" value="PPM-type_phosphatase-like_dom"/>
</dbReference>
<dbReference type="RefSeq" id="WP_126724436.1">
    <property type="nucleotide sequence ID" value="NZ_RYZH01000008.1"/>
</dbReference>
<reference evidence="3 4" key="2">
    <citation type="submission" date="2019-01" db="EMBL/GenBank/DDBJ databases">
        <title>Tautonia sociabilis, a novel thermotolerant planctomycete of Isosphaeraceae family, isolated from a 4000 m deep subterranean habitat.</title>
        <authorList>
            <person name="Kovaleva O.L."/>
            <person name="Elcheninov A.G."/>
            <person name="Van Heerden E."/>
            <person name="Toshchakov S.V."/>
            <person name="Novikov A."/>
            <person name="Bonch-Osmolovskaya E.A."/>
            <person name="Kublanov I.V."/>
        </authorList>
    </citation>
    <scope>NUCLEOTIDE SEQUENCE [LARGE SCALE GENOMIC DNA]</scope>
    <source>
        <strain evidence="3 4">GM2012</strain>
    </source>
</reference>
<evidence type="ECO:0000313" key="3">
    <source>
        <dbReference type="EMBL" id="RUL88729.1"/>
    </source>
</evidence>
<name>A0A432MNA4_9BACT</name>
<dbReference type="GO" id="GO:0016791">
    <property type="term" value="F:phosphatase activity"/>
    <property type="evidence" value="ECO:0007669"/>
    <property type="project" value="TreeGrafter"/>
</dbReference>
<proteinExistence type="predicted"/>
<dbReference type="SMART" id="SM00331">
    <property type="entry name" value="PP2C_SIG"/>
    <property type="match status" value="1"/>
</dbReference>
<dbReference type="PROSITE" id="PS51746">
    <property type="entry name" value="PPM_2"/>
    <property type="match status" value="1"/>
</dbReference>
<keyword evidence="4" id="KW-1185">Reference proteome</keyword>
<sequence>MSAAAAEPQTMQCLEIRGGTAAVEQALDLPGLQAFVYSRPHGDSATGGDVHYISVCGGGATVRVVVADVSGHGASVAEFSAALRRLVRKHIARSDQTRLVEALNREFGAEAGLRRFATAVVATFLPGSNRLTVSNAAHPRPLFYRAESGSWEVLAPSSAAAAGANLPLGVDDEAPYEQFSTVLAPGDVVLLYTDALTEAADPAGRMLGETGLLELCRGLDPSDPRRFGLALIDAVARHRGGRPAADDETLIVLRHDGSGARFPGPLAFPLVVAKMFGLVRV</sequence>
<dbReference type="Gene3D" id="3.60.40.10">
    <property type="entry name" value="PPM-type phosphatase domain"/>
    <property type="match status" value="1"/>
</dbReference>
<gene>
    <name evidence="3" type="ORF">TsocGM_06230</name>
</gene>
<organism evidence="3 4">
    <name type="scientific">Tautonia sociabilis</name>
    <dbReference type="NCBI Taxonomy" id="2080755"/>
    <lineage>
        <taxon>Bacteria</taxon>
        <taxon>Pseudomonadati</taxon>
        <taxon>Planctomycetota</taxon>
        <taxon>Planctomycetia</taxon>
        <taxon>Isosphaerales</taxon>
        <taxon>Isosphaeraceae</taxon>
        <taxon>Tautonia</taxon>
    </lineage>
</organism>
<evidence type="ECO:0000313" key="4">
    <source>
        <dbReference type="Proteomes" id="UP000280296"/>
    </source>
</evidence>
<dbReference type="Proteomes" id="UP000280296">
    <property type="component" value="Unassembled WGS sequence"/>
</dbReference>
<dbReference type="Pfam" id="PF07228">
    <property type="entry name" value="SpoIIE"/>
    <property type="match status" value="1"/>
</dbReference>
<reference evidence="3 4" key="1">
    <citation type="submission" date="2018-12" db="EMBL/GenBank/DDBJ databases">
        <authorList>
            <person name="Toschakov S.V."/>
        </authorList>
    </citation>
    <scope>NUCLEOTIDE SEQUENCE [LARGE SCALE GENOMIC DNA]</scope>
    <source>
        <strain evidence="3 4">GM2012</strain>
    </source>
</reference>
<keyword evidence="1" id="KW-0378">Hydrolase</keyword>
<comment type="caution">
    <text evidence="3">The sequence shown here is derived from an EMBL/GenBank/DDBJ whole genome shotgun (WGS) entry which is preliminary data.</text>
</comment>
<dbReference type="EMBL" id="RYZH01000008">
    <property type="protein sequence ID" value="RUL88729.1"/>
    <property type="molecule type" value="Genomic_DNA"/>
</dbReference>
<dbReference type="SUPFAM" id="SSF81606">
    <property type="entry name" value="PP2C-like"/>
    <property type="match status" value="1"/>
</dbReference>
<protein>
    <submittedName>
        <fullName evidence="3">Serine/threonine-protein phosphatase</fullName>
    </submittedName>
</protein>
<dbReference type="PANTHER" id="PTHR43156:SF2">
    <property type="entry name" value="STAGE II SPORULATION PROTEIN E"/>
    <property type="match status" value="1"/>
</dbReference>
<dbReference type="InterPro" id="IPR052016">
    <property type="entry name" value="Bact_Sigma-Reg"/>
</dbReference>